<proteinExistence type="inferred from homology"/>
<dbReference type="Pfam" id="PF01569">
    <property type="entry name" value="PAP2"/>
    <property type="match status" value="1"/>
</dbReference>
<feature type="transmembrane region" description="Helical" evidence="6">
    <location>
        <begin position="254"/>
        <end position="276"/>
    </location>
</feature>
<dbReference type="AlphaFoldDB" id="A0AAV8WFH3"/>
<dbReference type="PANTHER" id="PTHR10165">
    <property type="entry name" value="LIPID PHOSPHATE PHOSPHATASE"/>
    <property type="match status" value="1"/>
</dbReference>
<dbReference type="GO" id="GO:0046839">
    <property type="term" value="P:phospholipid dephosphorylation"/>
    <property type="evidence" value="ECO:0007669"/>
    <property type="project" value="TreeGrafter"/>
</dbReference>
<dbReference type="CDD" id="cd03384">
    <property type="entry name" value="PAP2_wunen"/>
    <property type="match status" value="1"/>
</dbReference>
<dbReference type="GO" id="GO:0008195">
    <property type="term" value="F:phosphatidate phosphatase activity"/>
    <property type="evidence" value="ECO:0007669"/>
    <property type="project" value="TreeGrafter"/>
</dbReference>
<comment type="caution">
    <text evidence="8">The sequence shown here is derived from an EMBL/GenBank/DDBJ whole genome shotgun (WGS) entry which is preliminary data.</text>
</comment>
<comment type="subcellular location">
    <subcellularLocation>
        <location evidence="1">Membrane</location>
        <topology evidence="1">Multi-pass membrane protein</topology>
    </subcellularLocation>
</comment>
<comment type="similarity">
    <text evidence="2">Belongs to the PA-phosphatase related phosphoesterase family.</text>
</comment>
<keyword evidence="4 6" id="KW-1133">Transmembrane helix</keyword>
<dbReference type="InterPro" id="IPR043216">
    <property type="entry name" value="PAP-like"/>
</dbReference>
<sequence length="304" mass="34839">MNKDDIVIVRLEKVILDVILLNCVGWPILFLFLWGSAYQRGFFCNDTSLRHPFHESTVPSWTLYITGIGLNCAVKPNVQKVSDFSKFQMALTEYLNRPNDRREVIFLGVKIPNWIYNIYCVVGIFAFGAACSQLTTDVMKYTIGRLRPHFFTVCQPDVCNGSWPDYHYHENFTCTNALYKDNQRIMKEIRLSFPSGHSSFSMYTMLYFAIYLQQRMTWDGSKLLKHTLQFLGVLSSVFTAMTRVSDYKHHWSDVLIGLLLGATVAIITATCFSNLFRKPPPELSKVEQGELRNLNGNGSHNVSV</sequence>
<keyword evidence="3 6" id="KW-0812">Transmembrane</keyword>
<evidence type="ECO:0000313" key="8">
    <source>
        <dbReference type="EMBL" id="KAJ8924476.1"/>
    </source>
</evidence>
<evidence type="ECO:0000256" key="5">
    <source>
        <dbReference type="ARBA" id="ARBA00023136"/>
    </source>
</evidence>
<feature type="domain" description="Phosphatidic acid phosphatase type 2/haloperoxidase" evidence="7">
    <location>
        <begin position="122"/>
        <end position="269"/>
    </location>
</feature>
<dbReference type="InterPro" id="IPR000326">
    <property type="entry name" value="PAP2/HPO"/>
</dbReference>
<dbReference type="PANTHER" id="PTHR10165:SF197">
    <property type="entry name" value="FI04477P-RELATED"/>
    <property type="match status" value="1"/>
</dbReference>
<dbReference type="EMBL" id="JANEYG010000003">
    <property type="protein sequence ID" value="KAJ8924476.1"/>
    <property type="molecule type" value="Genomic_DNA"/>
</dbReference>
<dbReference type="GO" id="GO:0007165">
    <property type="term" value="P:signal transduction"/>
    <property type="evidence" value="ECO:0007669"/>
    <property type="project" value="TreeGrafter"/>
</dbReference>
<evidence type="ECO:0000256" key="1">
    <source>
        <dbReference type="ARBA" id="ARBA00004141"/>
    </source>
</evidence>
<evidence type="ECO:0000256" key="3">
    <source>
        <dbReference type="ARBA" id="ARBA00022692"/>
    </source>
</evidence>
<keyword evidence="9" id="KW-1185">Reference proteome</keyword>
<dbReference type="GO" id="GO:0005886">
    <property type="term" value="C:plasma membrane"/>
    <property type="evidence" value="ECO:0007669"/>
    <property type="project" value="TreeGrafter"/>
</dbReference>
<keyword evidence="5 6" id="KW-0472">Membrane</keyword>
<dbReference type="InterPro" id="IPR036938">
    <property type="entry name" value="PAP2/HPO_sf"/>
</dbReference>
<dbReference type="SMART" id="SM00014">
    <property type="entry name" value="acidPPc"/>
    <property type="match status" value="1"/>
</dbReference>
<protein>
    <recommendedName>
        <fullName evidence="7">Phosphatidic acid phosphatase type 2/haloperoxidase domain-containing protein</fullName>
    </recommendedName>
</protein>
<dbReference type="SUPFAM" id="SSF48317">
    <property type="entry name" value="Acid phosphatase/Vanadium-dependent haloperoxidase"/>
    <property type="match status" value="1"/>
</dbReference>
<feature type="transmembrane region" description="Helical" evidence="6">
    <location>
        <begin position="191"/>
        <end position="211"/>
    </location>
</feature>
<accession>A0AAV8WFH3</accession>
<gene>
    <name evidence="8" type="ORF">NQ315_007273</name>
</gene>
<evidence type="ECO:0000259" key="7">
    <source>
        <dbReference type="SMART" id="SM00014"/>
    </source>
</evidence>
<evidence type="ECO:0000313" key="9">
    <source>
        <dbReference type="Proteomes" id="UP001159042"/>
    </source>
</evidence>
<evidence type="ECO:0000256" key="2">
    <source>
        <dbReference type="ARBA" id="ARBA00008816"/>
    </source>
</evidence>
<name>A0AAV8WFH3_9CUCU</name>
<reference evidence="8 9" key="1">
    <citation type="journal article" date="2023" name="Insect Mol. Biol.">
        <title>Genome sequencing provides insights into the evolution of gene families encoding plant cell wall-degrading enzymes in longhorned beetles.</title>
        <authorList>
            <person name="Shin N.R."/>
            <person name="Okamura Y."/>
            <person name="Kirsch R."/>
            <person name="Pauchet Y."/>
        </authorList>
    </citation>
    <scope>NUCLEOTIDE SEQUENCE [LARGE SCALE GENOMIC DNA]</scope>
    <source>
        <strain evidence="8">EAD_L_NR</strain>
    </source>
</reference>
<feature type="transmembrane region" description="Helical" evidence="6">
    <location>
        <begin position="14"/>
        <end position="34"/>
    </location>
</feature>
<dbReference type="Gene3D" id="1.20.144.10">
    <property type="entry name" value="Phosphatidic acid phosphatase type 2/haloperoxidase"/>
    <property type="match status" value="1"/>
</dbReference>
<feature type="transmembrane region" description="Helical" evidence="6">
    <location>
        <begin position="114"/>
        <end position="135"/>
    </location>
</feature>
<evidence type="ECO:0000256" key="6">
    <source>
        <dbReference type="SAM" id="Phobius"/>
    </source>
</evidence>
<organism evidence="8 9">
    <name type="scientific">Exocentrus adspersus</name>
    <dbReference type="NCBI Taxonomy" id="1586481"/>
    <lineage>
        <taxon>Eukaryota</taxon>
        <taxon>Metazoa</taxon>
        <taxon>Ecdysozoa</taxon>
        <taxon>Arthropoda</taxon>
        <taxon>Hexapoda</taxon>
        <taxon>Insecta</taxon>
        <taxon>Pterygota</taxon>
        <taxon>Neoptera</taxon>
        <taxon>Endopterygota</taxon>
        <taxon>Coleoptera</taxon>
        <taxon>Polyphaga</taxon>
        <taxon>Cucujiformia</taxon>
        <taxon>Chrysomeloidea</taxon>
        <taxon>Cerambycidae</taxon>
        <taxon>Lamiinae</taxon>
        <taxon>Acanthocinini</taxon>
        <taxon>Exocentrus</taxon>
    </lineage>
</organism>
<dbReference type="GO" id="GO:0006644">
    <property type="term" value="P:phospholipid metabolic process"/>
    <property type="evidence" value="ECO:0007669"/>
    <property type="project" value="InterPro"/>
</dbReference>
<dbReference type="Proteomes" id="UP001159042">
    <property type="component" value="Unassembled WGS sequence"/>
</dbReference>
<evidence type="ECO:0000256" key="4">
    <source>
        <dbReference type="ARBA" id="ARBA00022989"/>
    </source>
</evidence>